<dbReference type="InterPro" id="IPR013083">
    <property type="entry name" value="Znf_RING/FYVE/PHD"/>
</dbReference>
<keyword evidence="7" id="KW-1185">Reference proteome</keyword>
<gene>
    <name evidence="6" type="ORF">pdam_00019237</name>
</gene>
<keyword evidence="1" id="KW-0479">Metal-binding</keyword>
<name>A0A3M6TCT7_POCDA</name>
<dbReference type="InterPro" id="IPR052113">
    <property type="entry name" value="FYVE-type_Zinc_Finger"/>
</dbReference>
<evidence type="ECO:0000256" key="3">
    <source>
        <dbReference type="ARBA" id="ARBA00022833"/>
    </source>
</evidence>
<sequence>TIGTLTPHINHFKMSSGKQLVKGKSGLRMVAVSESERCPFLLEEPHWTEDAQFPNCVKCNRKFDFGHRRHHCRRCGKIFCGKCCNYNVMLPRLSFVDPVRVCEECSHIAKREEEFFERHLKTLCNGAYFIIDESEPLRFLCKLEHHSQRELLFECSDQDRAVHEPVMLMKIVSAQLVASEDNTGVSGLILKYKRQDEMQEVRLTVVQSPEELRKQSLTWLVAMQKSIDVDYSKFMRDLHKPLRCCLRFETSYLVEERAEKK</sequence>
<keyword evidence="3" id="KW-0862">Zinc</keyword>
<dbReference type="AlphaFoldDB" id="A0A3M6TCT7"/>
<protein>
    <recommendedName>
        <fullName evidence="5">FYVE-type domain-containing protein</fullName>
    </recommendedName>
</protein>
<dbReference type="Proteomes" id="UP000275408">
    <property type="component" value="Unassembled WGS sequence"/>
</dbReference>
<dbReference type="PANTHER" id="PTHR39490">
    <property type="entry name" value="ARRESTIN DOMAIN-CONTAINING PROTEIN D"/>
    <property type="match status" value="1"/>
</dbReference>
<evidence type="ECO:0000256" key="2">
    <source>
        <dbReference type="ARBA" id="ARBA00022771"/>
    </source>
</evidence>
<dbReference type="SUPFAM" id="SSF57903">
    <property type="entry name" value="FYVE/PHD zinc finger"/>
    <property type="match status" value="1"/>
</dbReference>
<dbReference type="PROSITE" id="PS50178">
    <property type="entry name" value="ZF_FYVE"/>
    <property type="match status" value="1"/>
</dbReference>
<organism evidence="6 7">
    <name type="scientific">Pocillopora damicornis</name>
    <name type="common">Cauliflower coral</name>
    <name type="synonym">Millepora damicornis</name>
    <dbReference type="NCBI Taxonomy" id="46731"/>
    <lineage>
        <taxon>Eukaryota</taxon>
        <taxon>Metazoa</taxon>
        <taxon>Cnidaria</taxon>
        <taxon>Anthozoa</taxon>
        <taxon>Hexacorallia</taxon>
        <taxon>Scleractinia</taxon>
        <taxon>Astrocoeniina</taxon>
        <taxon>Pocilloporidae</taxon>
        <taxon>Pocillopora</taxon>
    </lineage>
</organism>
<dbReference type="Gene3D" id="3.30.40.10">
    <property type="entry name" value="Zinc/RING finger domain, C3HC4 (zinc finger)"/>
    <property type="match status" value="1"/>
</dbReference>
<dbReference type="InterPro" id="IPR017455">
    <property type="entry name" value="Znf_FYVE-rel"/>
</dbReference>
<dbReference type="InterPro" id="IPR011011">
    <property type="entry name" value="Znf_FYVE_PHD"/>
</dbReference>
<dbReference type="PANTHER" id="PTHR39490:SF8">
    <property type="entry name" value="ZINC FINGER FYVE DOMAIN-CONTAINING PROTEIN 21"/>
    <property type="match status" value="1"/>
</dbReference>
<evidence type="ECO:0000256" key="4">
    <source>
        <dbReference type="PROSITE-ProRule" id="PRU00091"/>
    </source>
</evidence>
<dbReference type="InterPro" id="IPR032031">
    <property type="entry name" value="ZFYVE21_C"/>
</dbReference>
<dbReference type="STRING" id="46731.A0A3M6TCT7"/>
<keyword evidence="2 4" id="KW-0863">Zinc-finger</keyword>
<dbReference type="CDD" id="cd15727">
    <property type="entry name" value="FYVE_ZF21"/>
    <property type="match status" value="1"/>
</dbReference>
<dbReference type="Pfam" id="PF01363">
    <property type="entry name" value="FYVE"/>
    <property type="match status" value="1"/>
</dbReference>
<evidence type="ECO:0000313" key="6">
    <source>
        <dbReference type="EMBL" id="RMX39109.1"/>
    </source>
</evidence>
<dbReference type="OrthoDB" id="660555at2759"/>
<proteinExistence type="predicted"/>
<dbReference type="Pfam" id="PF16696">
    <property type="entry name" value="ZFYVE21_C"/>
    <property type="match status" value="1"/>
</dbReference>
<dbReference type="GO" id="GO:0008270">
    <property type="term" value="F:zinc ion binding"/>
    <property type="evidence" value="ECO:0007669"/>
    <property type="project" value="UniProtKB-KW"/>
</dbReference>
<dbReference type="InterPro" id="IPR038632">
    <property type="entry name" value="ZFYVE21_C_sf"/>
</dbReference>
<evidence type="ECO:0000313" key="7">
    <source>
        <dbReference type="Proteomes" id="UP000275408"/>
    </source>
</evidence>
<dbReference type="Gene3D" id="2.30.29.160">
    <property type="entry name" value="Zinc finger FYVE domain-containing protein 21, C-terminal"/>
    <property type="match status" value="1"/>
</dbReference>
<comment type="caution">
    <text evidence="6">The sequence shown here is derived from an EMBL/GenBank/DDBJ whole genome shotgun (WGS) entry which is preliminary data.</text>
</comment>
<reference evidence="6 7" key="1">
    <citation type="journal article" date="2018" name="Sci. Rep.">
        <title>Comparative analysis of the Pocillopora damicornis genome highlights role of immune system in coral evolution.</title>
        <authorList>
            <person name="Cunning R."/>
            <person name="Bay R.A."/>
            <person name="Gillette P."/>
            <person name="Baker A.C."/>
            <person name="Traylor-Knowles N."/>
        </authorList>
    </citation>
    <scope>NUCLEOTIDE SEQUENCE [LARGE SCALE GENOMIC DNA]</scope>
    <source>
        <strain evidence="6">RSMAS</strain>
        <tissue evidence="6">Whole animal</tissue>
    </source>
</reference>
<dbReference type="SMART" id="SM00064">
    <property type="entry name" value="FYVE"/>
    <property type="match status" value="1"/>
</dbReference>
<dbReference type="EMBL" id="RCHS01003874">
    <property type="protein sequence ID" value="RMX39109.1"/>
    <property type="molecule type" value="Genomic_DNA"/>
</dbReference>
<dbReference type="InterPro" id="IPR000306">
    <property type="entry name" value="Znf_FYVE"/>
</dbReference>
<evidence type="ECO:0000259" key="5">
    <source>
        <dbReference type="PROSITE" id="PS50178"/>
    </source>
</evidence>
<evidence type="ECO:0000256" key="1">
    <source>
        <dbReference type="ARBA" id="ARBA00022723"/>
    </source>
</evidence>
<feature type="domain" description="FYVE-type" evidence="5">
    <location>
        <begin position="50"/>
        <end position="110"/>
    </location>
</feature>
<feature type="non-terminal residue" evidence="6">
    <location>
        <position position="1"/>
    </location>
</feature>
<accession>A0A3M6TCT7</accession>